<dbReference type="OrthoDB" id="9799672at2"/>
<evidence type="ECO:0000256" key="1">
    <source>
        <dbReference type="ARBA" id="ARBA00022603"/>
    </source>
</evidence>
<organism evidence="4 5">
    <name type="scientific">Neptunomonas antarctica</name>
    <dbReference type="NCBI Taxonomy" id="619304"/>
    <lineage>
        <taxon>Bacteria</taxon>
        <taxon>Pseudomonadati</taxon>
        <taxon>Pseudomonadota</taxon>
        <taxon>Gammaproteobacteria</taxon>
        <taxon>Oceanospirillales</taxon>
        <taxon>Oceanospirillaceae</taxon>
        <taxon>Neptunomonas</taxon>
    </lineage>
</organism>
<dbReference type="Proteomes" id="UP000185999">
    <property type="component" value="Unassembled WGS sequence"/>
</dbReference>
<dbReference type="Gene3D" id="3.40.50.150">
    <property type="entry name" value="Vaccinia Virus protein VP39"/>
    <property type="match status" value="1"/>
</dbReference>
<keyword evidence="3" id="KW-0949">S-adenosyl-L-methionine</keyword>
<dbReference type="STRING" id="619304.SAMN05421760_111154"/>
<dbReference type="GO" id="GO:0032259">
    <property type="term" value="P:methylation"/>
    <property type="evidence" value="ECO:0007669"/>
    <property type="project" value="UniProtKB-KW"/>
</dbReference>
<gene>
    <name evidence="4" type="ORF">SAMN05421760_111154</name>
</gene>
<dbReference type="GO" id="GO:0008171">
    <property type="term" value="F:O-methyltransferase activity"/>
    <property type="evidence" value="ECO:0007669"/>
    <property type="project" value="InterPro"/>
</dbReference>
<dbReference type="AlphaFoldDB" id="A0A1N7NYR5"/>
<dbReference type="InterPro" id="IPR029063">
    <property type="entry name" value="SAM-dependent_MTases_sf"/>
</dbReference>
<keyword evidence="2 4" id="KW-0808">Transferase</keyword>
<dbReference type="CDD" id="cd02440">
    <property type="entry name" value="AdoMet_MTases"/>
    <property type="match status" value="1"/>
</dbReference>
<evidence type="ECO:0000256" key="3">
    <source>
        <dbReference type="ARBA" id="ARBA00022691"/>
    </source>
</evidence>
<proteinExistence type="predicted"/>
<dbReference type="EMBL" id="FTOE01000011">
    <property type="protein sequence ID" value="SIT03369.1"/>
    <property type="molecule type" value="Genomic_DNA"/>
</dbReference>
<dbReference type="PANTHER" id="PTHR43167:SF1">
    <property type="entry name" value="PUTATIVE (AFU_ORTHOLOGUE AFUA_6G01830)-RELATED"/>
    <property type="match status" value="1"/>
</dbReference>
<dbReference type="PANTHER" id="PTHR43167">
    <property type="entry name" value="PUTATIVE (AFU_ORTHOLOGUE AFUA_6G01830)-RELATED"/>
    <property type="match status" value="1"/>
</dbReference>
<evidence type="ECO:0000313" key="4">
    <source>
        <dbReference type="EMBL" id="SIT03369.1"/>
    </source>
</evidence>
<accession>A0A1N7NYR5</accession>
<evidence type="ECO:0000256" key="2">
    <source>
        <dbReference type="ARBA" id="ARBA00022679"/>
    </source>
</evidence>
<dbReference type="InterPro" id="IPR002935">
    <property type="entry name" value="SAM_O-MeTrfase"/>
</dbReference>
<dbReference type="SUPFAM" id="SSF53335">
    <property type="entry name" value="S-adenosyl-L-methionine-dependent methyltransferases"/>
    <property type="match status" value="1"/>
</dbReference>
<protein>
    <submittedName>
        <fullName evidence="4">Predicted O-methyltransferase YrrM</fullName>
    </submittedName>
</protein>
<dbReference type="Pfam" id="PF01596">
    <property type="entry name" value="Methyltransf_3"/>
    <property type="match status" value="1"/>
</dbReference>
<dbReference type="PROSITE" id="PS51682">
    <property type="entry name" value="SAM_OMT_I"/>
    <property type="match status" value="1"/>
</dbReference>
<keyword evidence="1 4" id="KW-0489">Methyltransferase</keyword>
<sequence>MELENIIKELEQLGIENDQAQTDKSNKYLNITRDTGEFLSVLVKATGASKILEIGTSNGYSTIWLASALPKSGMVYTVESNPQKVTEAAVNFDKANVSSKIIQLVGDVSEVLGEVTENVDFIFLDADRKTYVALAERLFNLLNNGGLLVCDNATSHSNELEAFTAWLKNQDNLITSLVPVGKGELLVYKGEKQV</sequence>
<name>A0A1N7NYR5_9GAMM</name>
<reference evidence="5" key="1">
    <citation type="submission" date="2017-01" db="EMBL/GenBank/DDBJ databases">
        <authorList>
            <person name="Varghese N."/>
            <person name="Submissions S."/>
        </authorList>
    </citation>
    <scope>NUCLEOTIDE SEQUENCE [LARGE SCALE GENOMIC DNA]</scope>
    <source>
        <strain evidence="5">DSM 22306</strain>
    </source>
</reference>
<keyword evidence="5" id="KW-1185">Reference proteome</keyword>
<evidence type="ECO:0000313" key="5">
    <source>
        <dbReference type="Proteomes" id="UP000185999"/>
    </source>
</evidence>
<dbReference type="RefSeq" id="WP_054343618.1">
    <property type="nucleotide sequence ID" value="NZ_FTOE01000011.1"/>
</dbReference>